<keyword evidence="1" id="KW-0732">Signal</keyword>
<feature type="signal peptide" evidence="1">
    <location>
        <begin position="1"/>
        <end position="27"/>
    </location>
</feature>
<dbReference type="Proteomes" id="UP000249495">
    <property type="component" value="Chromosome 1"/>
</dbReference>
<evidence type="ECO:0000313" key="3">
    <source>
        <dbReference type="Proteomes" id="UP000249495"/>
    </source>
</evidence>
<sequence>MQKKKSLIWGICAVLALGLAVSTSAGKQEKVQAASKPSVASFLKKVKSANKKVKTVHFEMDLSLKVNQDSKSQDMEADLDYGTSASDLKRASAVIEQTKNGSRSYQEYILAGGQGYPIYTRTSEDGTWTKQTTNGDYYVQPGYFSFLNILYKMKDDLKLKETSKTYTLVLKSQNVDLVSLFKDELNLVLTGVSQTDVDKTFTVTFNKKTLYLSAFTMNLDYKKGSDVLKMSIDTSYSQWNKVDSSRFLAPDQTTT</sequence>
<dbReference type="InterPro" id="IPR046720">
    <property type="entry name" value="DUF6612"/>
</dbReference>
<evidence type="ECO:0000256" key="1">
    <source>
        <dbReference type="SAM" id="SignalP"/>
    </source>
</evidence>
<dbReference type="AlphaFoldDB" id="A0A2X3VD25"/>
<reference evidence="2 3" key="1">
    <citation type="submission" date="2018-06" db="EMBL/GenBank/DDBJ databases">
        <authorList>
            <consortium name="Pathogen Informatics"/>
            <person name="Doyle S."/>
        </authorList>
    </citation>
    <scope>NUCLEOTIDE SEQUENCE [LARGE SCALE GENOMIC DNA]</scope>
    <source>
        <strain evidence="2 3">NCTC12278</strain>
    </source>
</reference>
<organism evidence="2 3">
    <name type="scientific">Streptococcus ferus</name>
    <dbReference type="NCBI Taxonomy" id="1345"/>
    <lineage>
        <taxon>Bacteria</taxon>
        <taxon>Bacillati</taxon>
        <taxon>Bacillota</taxon>
        <taxon>Bacilli</taxon>
        <taxon>Lactobacillales</taxon>
        <taxon>Streptococcaceae</taxon>
        <taxon>Streptococcus</taxon>
    </lineage>
</organism>
<protein>
    <submittedName>
        <fullName evidence="2">Putative lipoprotein</fullName>
    </submittedName>
</protein>
<evidence type="ECO:0000313" key="2">
    <source>
        <dbReference type="EMBL" id="SQF39324.1"/>
    </source>
</evidence>
<accession>A0A2X3VD25</accession>
<dbReference type="RefSeq" id="WP_018030763.1">
    <property type="nucleotide sequence ID" value="NZ_LS483343.1"/>
</dbReference>
<feature type="chain" id="PRO_5038829241" evidence="1">
    <location>
        <begin position="28"/>
        <end position="255"/>
    </location>
</feature>
<proteinExistence type="predicted"/>
<dbReference type="OrthoDB" id="2218697at2"/>
<gene>
    <name evidence="2" type="ORF">NCTC12278_00278</name>
</gene>
<dbReference type="EMBL" id="LS483343">
    <property type="protein sequence ID" value="SQF39324.1"/>
    <property type="molecule type" value="Genomic_DNA"/>
</dbReference>
<dbReference type="KEGG" id="sfer:NCTC12278_00278"/>
<keyword evidence="3" id="KW-1185">Reference proteome</keyword>
<name>A0A2X3VD25_9STRE</name>
<dbReference type="STRING" id="1123303.GCA_000372425_01442"/>
<keyword evidence="2" id="KW-0449">Lipoprotein</keyword>
<dbReference type="Pfam" id="PF20316">
    <property type="entry name" value="DUF6612"/>
    <property type="match status" value="1"/>
</dbReference>